<dbReference type="RefSeq" id="WP_386126731.1">
    <property type="nucleotide sequence ID" value="NZ_JBHTJL010000003.1"/>
</dbReference>
<proteinExistence type="predicted"/>
<reference evidence="2" key="1">
    <citation type="journal article" date="2019" name="Int. J. Syst. Evol. Microbiol.">
        <title>The Global Catalogue of Microorganisms (GCM) 10K type strain sequencing project: providing services to taxonomists for standard genome sequencing and annotation.</title>
        <authorList>
            <consortium name="The Broad Institute Genomics Platform"/>
            <consortium name="The Broad Institute Genome Sequencing Center for Infectious Disease"/>
            <person name="Wu L."/>
            <person name="Ma J."/>
        </authorList>
    </citation>
    <scope>NUCLEOTIDE SEQUENCE [LARGE SCALE GENOMIC DNA]</scope>
    <source>
        <strain evidence="2">CCUG 62215</strain>
    </source>
</reference>
<gene>
    <name evidence="1" type="ORF">ACFQ1Q_00145</name>
</gene>
<evidence type="ECO:0000313" key="1">
    <source>
        <dbReference type="EMBL" id="MFD1061636.1"/>
    </source>
</evidence>
<keyword evidence="2" id="KW-1185">Reference proteome</keyword>
<dbReference type="Proteomes" id="UP001597013">
    <property type="component" value="Unassembled WGS sequence"/>
</dbReference>
<name>A0ABW3N238_9FLAO</name>
<dbReference type="Pfam" id="PF12864">
    <property type="entry name" value="DUF3822"/>
    <property type="match status" value="1"/>
</dbReference>
<dbReference type="EMBL" id="JBHTJL010000003">
    <property type="protein sequence ID" value="MFD1061636.1"/>
    <property type="molecule type" value="Genomic_DNA"/>
</dbReference>
<dbReference type="Gene3D" id="3.30.420.250">
    <property type="match status" value="1"/>
</dbReference>
<dbReference type="CDD" id="cd24013">
    <property type="entry name" value="ASKHA_ATPase_BT3980-like"/>
    <property type="match status" value="1"/>
</dbReference>
<dbReference type="Gene3D" id="3.30.420.260">
    <property type="match status" value="1"/>
</dbReference>
<dbReference type="InterPro" id="IPR024213">
    <property type="entry name" value="DUF3822"/>
</dbReference>
<protein>
    <submittedName>
        <fullName evidence="1">DUF3822 family protein</fullName>
    </submittedName>
</protein>
<organism evidence="1 2">
    <name type="scientific">Winogradskyella litorisediminis</name>
    <dbReference type="NCBI Taxonomy" id="1156618"/>
    <lineage>
        <taxon>Bacteria</taxon>
        <taxon>Pseudomonadati</taxon>
        <taxon>Bacteroidota</taxon>
        <taxon>Flavobacteriia</taxon>
        <taxon>Flavobacteriales</taxon>
        <taxon>Flavobacteriaceae</taxon>
        <taxon>Winogradskyella</taxon>
    </lineage>
</organism>
<accession>A0ABW3N238</accession>
<comment type="caution">
    <text evidence="1">The sequence shown here is derived from an EMBL/GenBank/DDBJ whole genome shotgun (WGS) entry which is preliminary data.</text>
</comment>
<evidence type="ECO:0000313" key="2">
    <source>
        <dbReference type="Proteomes" id="UP001597013"/>
    </source>
</evidence>
<sequence>MTQKNIKELSIQVNLNGLSFSINNTVSKEDNFIHHLDFKEKLTPFETLNRLKEELASNTAFSENFKNVSVIHFNELATLVPKALYDEAHNAEYLKFNSKILKTDFIASDELKHQEAISVYVPYVNINNYLFDTFGSFKYKHASTVFLDAIDSFKTEEKSIFVNVEKNAMQVAFFQNNKIEFYNHFEFSSPEDFIYYLLFTCEQKQLNPDELKLTLTGSVEKDDDIYNIAYKYIRHVEILENSQHFLIKNTF</sequence>